<evidence type="ECO:0000313" key="7">
    <source>
        <dbReference type="Proteomes" id="UP000008461"/>
    </source>
</evidence>
<dbReference type="AlphaFoldDB" id="F4L1I8"/>
<keyword evidence="3 4" id="KW-0808">Transferase</keyword>
<dbReference type="HOGENOM" id="CLU_017584_4_5_10"/>
<dbReference type="InterPro" id="IPR015422">
    <property type="entry name" value="PyrdxlP-dep_Trfase_small"/>
</dbReference>
<protein>
    <recommendedName>
        <fullName evidence="4">Aminotransferase</fullName>
        <ecNumber evidence="4">2.6.1.-</ecNumber>
    </recommendedName>
</protein>
<gene>
    <name evidence="6" type="ordered locus">Halhy_0623</name>
</gene>
<dbReference type="InterPro" id="IPR004839">
    <property type="entry name" value="Aminotransferase_I/II_large"/>
</dbReference>
<dbReference type="SUPFAM" id="SSF53383">
    <property type="entry name" value="PLP-dependent transferases"/>
    <property type="match status" value="1"/>
</dbReference>
<dbReference type="PANTHER" id="PTHR42832:SF3">
    <property type="entry name" value="L-GLUTAMINE--4-(METHYLSULFANYL)-2-OXOBUTANOATE AMINOTRANSFERASE"/>
    <property type="match status" value="1"/>
</dbReference>
<keyword evidence="2 4" id="KW-0032">Aminotransferase</keyword>
<reference key="2">
    <citation type="submission" date="2011-04" db="EMBL/GenBank/DDBJ databases">
        <title>Complete sequence of chromosome of Haliscomenobacter hydrossis DSM 1100.</title>
        <authorList>
            <consortium name="US DOE Joint Genome Institute (JGI-PGF)"/>
            <person name="Lucas S."/>
            <person name="Han J."/>
            <person name="Lapidus A."/>
            <person name="Bruce D."/>
            <person name="Goodwin L."/>
            <person name="Pitluck S."/>
            <person name="Peters L."/>
            <person name="Kyrpides N."/>
            <person name="Mavromatis K."/>
            <person name="Ivanova N."/>
            <person name="Ovchinnikova G."/>
            <person name="Pagani I."/>
            <person name="Daligault H."/>
            <person name="Detter J.C."/>
            <person name="Han C."/>
            <person name="Land M."/>
            <person name="Hauser L."/>
            <person name="Markowitz V."/>
            <person name="Cheng J.-F."/>
            <person name="Hugenholtz P."/>
            <person name="Woyke T."/>
            <person name="Wu D."/>
            <person name="Verbarg S."/>
            <person name="Frueling A."/>
            <person name="Brambilla E."/>
            <person name="Klenk H.-P."/>
            <person name="Eisen J.A."/>
        </authorList>
    </citation>
    <scope>NUCLEOTIDE SEQUENCE</scope>
    <source>
        <strain>DSM 1100</strain>
    </source>
</reference>
<comment type="cofactor">
    <cofactor evidence="1 4">
        <name>pyridoxal 5'-phosphate</name>
        <dbReference type="ChEBI" id="CHEBI:597326"/>
    </cofactor>
</comment>
<evidence type="ECO:0000256" key="2">
    <source>
        <dbReference type="ARBA" id="ARBA00022576"/>
    </source>
</evidence>
<dbReference type="Gene3D" id="3.90.1150.10">
    <property type="entry name" value="Aspartate Aminotransferase, domain 1"/>
    <property type="match status" value="1"/>
</dbReference>
<keyword evidence="7" id="KW-1185">Reference proteome</keyword>
<dbReference type="RefSeq" id="WP_013763096.1">
    <property type="nucleotide sequence ID" value="NC_015510.1"/>
</dbReference>
<evidence type="ECO:0000256" key="1">
    <source>
        <dbReference type="ARBA" id="ARBA00001933"/>
    </source>
</evidence>
<dbReference type="Proteomes" id="UP000008461">
    <property type="component" value="Chromosome"/>
</dbReference>
<dbReference type="KEGG" id="hhy:Halhy_0623"/>
<dbReference type="PANTHER" id="PTHR42832">
    <property type="entry name" value="AMINO ACID AMINOTRANSFERASE"/>
    <property type="match status" value="1"/>
</dbReference>
<dbReference type="PROSITE" id="PS00105">
    <property type="entry name" value="AA_TRANSFER_CLASS_1"/>
    <property type="match status" value="1"/>
</dbReference>
<dbReference type="InterPro" id="IPR015421">
    <property type="entry name" value="PyrdxlP-dep_Trfase_major"/>
</dbReference>
<organism evidence="6 7">
    <name type="scientific">Haliscomenobacter hydrossis (strain ATCC 27775 / DSM 1100 / LMG 10767 / O)</name>
    <dbReference type="NCBI Taxonomy" id="760192"/>
    <lineage>
        <taxon>Bacteria</taxon>
        <taxon>Pseudomonadati</taxon>
        <taxon>Bacteroidota</taxon>
        <taxon>Saprospiria</taxon>
        <taxon>Saprospirales</taxon>
        <taxon>Haliscomenobacteraceae</taxon>
        <taxon>Haliscomenobacter</taxon>
    </lineage>
</organism>
<dbReference type="GO" id="GO:0030170">
    <property type="term" value="F:pyridoxal phosphate binding"/>
    <property type="evidence" value="ECO:0007669"/>
    <property type="project" value="InterPro"/>
</dbReference>
<dbReference type="GO" id="GO:0008483">
    <property type="term" value="F:transaminase activity"/>
    <property type="evidence" value="ECO:0007669"/>
    <property type="project" value="UniProtKB-KW"/>
</dbReference>
<proteinExistence type="inferred from homology"/>
<dbReference type="STRING" id="760192.Halhy_0623"/>
<sequence>MTPIISTASRLGNVEEYYFSTKLKQIARLRAEGKNVLNLGIGSPDLPPSEATIDALLESARRSDSHAYQSYQGIPELRRAFADWYWQYFGVRLNPDHEILPLIGSKEGIMHISMSYLEAGDEVLVPNPGYPTYRSVSLLTGATVRDYDLIEARHWQPDLDALAAQDLSKVKIMWVNYPNMPTGAQADKGFFKDLIAFAKQQQILIVNDNPYTFILNENPMSLLDIPGAMDVALELNSLSKAHNMAGWRVGMLAGAAEYLEPVVRFKSNMDSGMFKPIQVAAVKALQNPPSWYEGLNDIYRARRKEVFKLLDLLECNYDSAQVGMFVWAKIPDYYADGYSLSDAILDATQVFITPGGIFGTQGNGYVRVSLCSEAKVFQEATTRIASYKALQPFS</sequence>
<dbReference type="InterPro" id="IPR050881">
    <property type="entry name" value="LL-DAP_aminotransferase"/>
</dbReference>
<evidence type="ECO:0000313" key="6">
    <source>
        <dbReference type="EMBL" id="AEE48532.1"/>
    </source>
</evidence>
<feature type="domain" description="Aminotransferase class I/classII large" evidence="5">
    <location>
        <begin position="35"/>
        <end position="376"/>
    </location>
</feature>
<comment type="similarity">
    <text evidence="4">Belongs to the class-I pyridoxal-phosphate-dependent aminotransferase family.</text>
</comment>
<dbReference type="eggNOG" id="COG0436">
    <property type="taxonomic scope" value="Bacteria"/>
</dbReference>
<accession>F4L1I8</accession>
<dbReference type="CDD" id="cd00609">
    <property type="entry name" value="AAT_like"/>
    <property type="match status" value="1"/>
</dbReference>
<dbReference type="EMBL" id="CP002691">
    <property type="protein sequence ID" value="AEE48532.1"/>
    <property type="molecule type" value="Genomic_DNA"/>
</dbReference>
<evidence type="ECO:0000259" key="5">
    <source>
        <dbReference type="Pfam" id="PF00155"/>
    </source>
</evidence>
<reference evidence="6 7" key="1">
    <citation type="journal article" date="2011" name="Stand. Genomic Sci.">
        <title>Complete genome sequence of Haliscomenobacter hydrossis type strain (O).</title>
        <authorList>
            <consortium name="US DOE Joint Genome Institute (JGI-PGF)"/>
            <person name="Daligault H."/>
            <person name="Lapidus A."/>
            <person name="Zeytun A."/>
            <person name="Nolan M."/>
            <person name="Lucas S."/>
            <person name="Del Rio T.G."/>
            <person name="Tice H."/>
            <person name="Cheng J.F."/>
            <person name="Tapia R."/>
            <person name="Han C."/>
            <person name="Goodwin L."/>
            <person name="Pitluck S."/>
            <person name="Liolios K."/>
            <person name="Pagani I."/>
            <person name="Ivanova N."/>
            <person name="Huntemann M."/>
            <person name="Mavromatis K."/>
            <person name="Mikhailova N."/>
            <person name="Pati A."/>
            <person name="Chen A."/>
            <person name="Palaniappan K."/>
            <person name="Land M."/>
            <person name="Hauser L."/>
            <person name="Brambilla E.M."/>
            <person name="Rohde M."/>
            <person name="Verbarg S."/>
            <person name="Goker M."/>
            <person name="Bristow J."/>
            <person name="Eisen J.A."/>
            <person name="Markowitz V."/>
            <person name="Hugenholtz P."/>
            <person name="Kyrpides N.C."/>
            <person name="Klenk H.P."/>
            <person name="Woyke T."/>
        </authorList>
    </citation>
    <scope>NUCLEOTIDE SEQUENCE [LARGE SCALE GENOMIC DNA]</scope>
    <source>
        <strain evidence="7">ATCC 27775 / DSM 1100 / LMG 10767 / O</strain>
    </source>
</reference>
<dbReference type="Pfam" id="PF00155">
    <property type="entry name" value="Aminotran_1_2"/>
    <property type="match status" value="1"/>
</dbReference>
<name>F4L1I8_HALH1</name>
<evidence type="ECO:0000256" key="4">
    <source>
        <dbReference type="RuleBase" id="RU000481"/>
    </source>
</evidence>
<dbReference type="InterPro" id="IPR015424">
    <property type="entry name" value="PyrdxlP-dep_Trfase"/>
</dbReference>
<dbReference type="Gene3D" id="3.40.640.10">
    <property type="entry name" value="Type I PLP-dependent aspartate aminotransferase-like (Major domain)"/>
    <property type="match status" value="1"/>
</dbReference>
<dbReference type="EC" id="2.6.1.-" evidence="4"/>
<dbReference type="InterPro" id="IPR004838">
    <property type="entry name" value="NHTrfase_class1_PyrdxlP-BS"/>
</dbReference>
<evidence type="ECO:0000256" key="3">
    <source>
        <dbReference type="ARBA" id="ARBA00022679"/>
    </source>
</evidence>